<evidence type="ECO:0000313" key="4">
    <source>
        <dbReference type="Proteomes" id="UP000708576"/>
    </source>
</evidence>
<feature type="domain" description="Peptidase S9 prolyl oligopeptidase catalytic" evidence="2">
    <location>
        <begin position="763"/>
        <end position="937"/>
    </location>
</feature>
<dbReference type="InterPro" id="IPR001375">
    <property type="entry name" value="Peptidase_S9_cat"/>
</dbReference>
<accession>A0ABS5K083</accession>
<feature type="region of interest" description="Disordered" evidence="1">
    <location>
        <begin position="165"/>
        <end position="207"/>
    </location>
</feature>
<proteinExistence type="predicted"/>
<dbReference type="RefSeq" id="WP_212218692.1">
    <property type="nucleotide sequence ID" value="NZ_JAGUCO010000025.1"/>
</dbReference>
<organism evidence="3 4">
    <name type="scientific">Carboxylicivirga linearis</name>
    <dbReference type="NCBI Taxonomy" id="1628157"/>
    <lineage>
        <taxon>Bacteria</taxon>
        <taxon>Pseudomonadati</taxon>
        <taxon>Bacteroidota</taxon>
        <taxon>Bacteroidia</taxon>
        <taxon>Marinilabiliales</taxon>
        <taxon>Marinilabiliaceae</taxon>
        <taxon>Carboxylicivirga</taxon>
    </lineage>
</organism>
<evidence type="ECO:0000313" key="3">
    <source>
        <dbReference type="EMBL" id="MBS2100575.1"/>
    </source>
</evidence>
<dbReference type="PANTHER" id="PTHR11731">
    <property type="entry name" value="PROTEASE FAMILY S9B,C DIPEPTIDYL-PEPTIDASE IV-RELATED"/>
    <property type="match status" value="1"/>
</dbReference>
<dbReference type="SUPFAM" id="SSF82171">
    <property type="entry name" value="DPP6 N-terminal domain-like"/>
    <property type="match status" value="1"/>
</dbReference>
<gene>
    <name evidence="3" type="ORF">KEM10_19980</name>
</gene>
<reference evidence="3 4" key="1">
    <citation type="journal article" date="2015" name="Int. J. Syst. Evol. Microbiol.">
        <title>Carboxylicivirga linearis sp. nov., isolated from a sea cucumber culture pond.</title>
        <authorList>
            <person name="Wang F.Q."/>
            <person name="Zhou Y.X."/>
            <person name="Lin X.Z."/>
            <person name="Chen G.J."/>
            <person name="Du Z.J."/>
        </authorList>
    </citation>
    <scope>NUCLEOTIDE SEQUENCE [LARGE SCALE GENOMIC DNA]</scope>
    <source>
        <strain evidence="3 4">FB218</strain>
    </source>
</reference>
<feature type="compositionally biased region" description="Basic and acidic residues" evidence="1">
    <location>
        <begin position="190"/>
        <end position="201"/>
    </location>
</feature>
<sequence length="963" mass="110053">MSKKINKSIGVTVLSFLITFSVWAEGKKTLDYTVYDSWKSIDRGYVISNDGDYISYVISPQEGDSYLYIYNRTTGALDSISRGKTPRFSFSNSFLAFKVVPQADTVRALKLDKAKKDKFPKDSLFIQSFSSNKITKVANLKSWSVPRDGGDWLAYMLEKEIEKQEEAKDTAQVQTETAEVTEEISTTEEGQQKEEKEEKKDKKDKKKSFKSKGKPLVFFRPSTGDSLYIEKVSHYDLADDGSGAYIVQSVGDTTEVSKVLRFNPVSFTVDTIFKQIGKINKISSDYKASQCAFLFTDDTTKVKVDRLYHFKNKMKEPIMVMDTLHASLPAEWSVLSKGSLNFSRDGSKLYFGAGKRPQEEPKDTLTADEKVHVDIWNWQDKEIQPMQKKNVKRDKDPAYKCVYHIKSGKIVPLESSKYRSVRVPDKGNLNIGFSAVDTPYKRAQSWSAKWSNDYYKVDLITGKKELLQKDVSGRTALSESGKWVVFYQAADSAYFSINVATGNKTNISKGAGVMWVNELHDTPSDAGAYGIVEFTSDGKSIVVYDRYDIWQLDLSGKKSPVCLTNGEGRKNNTRFRYIKLDSEEDYIDLNTEWLLKAFNDVNKQSGYYKLKKGILQKAIEGDYNIYNPVKAKNADVYVWRKSTFKQYPELLLSDDSFKGEKTISNTNPQQKDYRWGDIQLVEWVASDGLTHQGLLVTPENMDKDKKYPMISYFYERLSDRLHSYYRPAPSRSTVNWSFYASNGYVLFIPDIYYRDGDPGLCAYEAVVSGCLAMADRFDFIDREHMGIQGQSWGGYQVAHLVTRTNLFKAAMAGAPVSNMTSAYGGIRWGSGMSRMFQYEHTQSRIGGTLWEKTNKYIENSPVFFAPQVETPLLIMHNDNDGAVPWYQGIEYFMALRRLDKPAWMLVYNNEEHNLTRRANEKDLSRRMMQFFDHYLKDEPVPVWMHNGIPAVKKGDDLGYDLVE</sequence>
<dbReference type="PANTHER" id="PTHR11731:SF193">
    <property type="entry name" value="DIPEPTIDYL PEPTIDASE 9"/>
    <property type="match status" value="1"/>
</dbReference>
<protein>
    <submittedName>
        <fullName evidence="3">S9 family peptidase</fullName>
    </submittedName>
</protein>
<dbReference type="InterPro" id="IPR050278">
    <property type="entry name" value="Serine_Prot_S9B/DPPIV"/>
</dbReference>
<dbReference type="Proteomes" id="UP000708576">
    <property type="component" value="Unassembled WGS sequence"/>
</dbReference>
<name>A0ABS5K083_9BACT</name>
<dbReference type="SUPFAM" id="SSF53474">
    <property type="entry name" value="alpha/beta-Hydrolases"/>
    <property type="match status" value="1"/>
</dbReference>
<dbReference type="Gene3D" id="3.40.50.1820">
    <property type="entry name" value="alpha/beta hydrolase"/>
    <property type="match status" value="1"/>
</dbReference>
<dbReference type="Pfam" id="PF00326">
    <property type="entry name" value="Peptidase_S9"/>
    <property type="match status" value="1"/>
</dbReference>
<keyword evidence="4" id="KW-1185">Reference proteome</keyword>
<dbReference type="InterPro" id="IPR029058">
    <property type="entry name" value="AB_hydrolase_fold"/>
</dbReference>
<evidence type="ECO:0000259" key="2">
    <source>
        <dbReference type="Pfam" id="PF00326"/>
    </source>
</evidence>
<evidence type="ECO:0000256" key="1">
    <source>
        <dbReference type="SAM" id="MobiDB-lite"/>
    </source>
</evidence>
<dbReference type="EMBL" id="JAGUCO010000025">
    <property type="protein sequence ID" value="MBS2100575.1"/>
    <property type="molecule type" value="Genomic_DNA"/>
</dbReference>
<comment type="caution">
    <text evidence="3">The sequence shown here is derived from an EMBL/GenBank/DDBJ whole genome shotgun (WGS) entry which is preliminary data.</text>
</comment>